<comment type="caution">
    <text evidence="1">The sequence shown here is derived from an EMBL/GenBank/DDBJ whole genome shotgun (WGS) entry which is preliminary data.</text>
</comment>
<proteinExistence type="predicted"/>
<protein>
    <submittedName>
        <fullName evidence="1">Uncharacterized protein</fullName>
    </submittedName>
</protein>
<dbReference type="EMBL" id="JAUHHV010000010">
    <property type="protein sequence ID" value="KAK1409725.1"/>
    <property type="molecule type" value="Genomic_DNA"/>
</dbReference>
<dbReference type="Proteomes" id="UP001229421">
    <property type="component" value="Unassembled WGS sequence"/>
</dbReference>
<dbReference type="AlphaFoldDB" id="A0AAD8NBQ9"/>
<keyword evidence="2" id="KW-1185">Reference proteome</keyword>
<name>A0AAD8NBQ9_TARER</name>
<reference evidence="1" key="1">
    <citation type="journal article" date="2023" name="bioRxiv">
        <title>Improved chromosome-level genome assembly for marigold (Tagetes erecta).</title>
        <authorList>
            <person name="Jiang F."/>
            <person name="Yuan L."/>
            <person name="Wang S."/>
            <person name="Wang H."/>
            <person name="Xu D."/>
            <person name="Wang A."/>
            <person name="Fan W."/>
        </authorList>
    </citation>
    <scope>NUCLEOTIDE SEQUENCE</scope>
    <source>
        <strain evidence="1">WSJ</strain>
        <tissue evidence="1">Leaf</tissue>
    </source>
</reference>
<evidence type="ECO:0000313" key="1">
    <source>
        <dbReference type="EMBL" id="KAK1409725.1"/>
    </source>
</evidence>
<evidence type="ECO:0000313" key="2">
    <source>
        <dbReference type="Proteomes" id="UP001229421"/>
    </source>
</evidence>
<gene>
    <name evidence="1" type="ORF">QVD17_36254</name>
</gene>
<accession>A0AAD8NBQ9</accession>
<sequence>MAVTSNMFDTIHPSLDFVQPVRNPDTSSRLLHSEFVRVTILDSDDLYGTLPVVAAVVIPPGRDNDWVFTTRSGYKRLREIYNNISRLFLVSNDTSHGMEGIYRLKEKEEDDEIENVKAEIIVCTVVSAYLPRSLKSSNHRFALLDPAIRYSGYGGPVEYYMDELVFRGQVMSHTVDSMNTLGNFIVQDEVNHIDGSSISFSSS</sequence>
<organism evidence="1 2">
    <name type="scientific">Tagetes erecta</name>
    <name type="common">African marigold</name>
    <dbReference type="NCBI Taxonomy" id="13708"/>
    <lineage>
        <taxon>Eukaryota</taxon>
        <taxon>Viridiplantae</taxon>
        <taxon>Streptophyta</taxon>
        <taxon>Embryophyta</taxon>
        <taxon>Tracheophyta</taxon>
        <taxon>Spermatophyta</taxon>
        <taxon>Magnoliopsida</taxon>
        <taxon>eudicotyledons</taxon>
        <taxon>Gunneridae</taxon>
        <taxon>Pentapetalae</taxon>
        <taxon>asterids</taxon>
        <taxon>campanulids</taxon>
        <taxon>Asterales</taxon>
        <taxon>Asteraceae</taxon>
        <taxon>Asteroideae</taxon>
        <taxon>Heliantheae alliance</taxon>
        <taxon>Tageteae</taxon>
        <taxon>Tagetes</taxon>
    </lineage>
</organism>